<evidence type="ECO:0000313" key="1">
    <source>
        <dbReference type="EMBL" id="KRO92301.1"/>
    </source>
</evidence>
<gene>
    <name evidence="1" type="ORF">ABS24_05445</name>
</gene>
<comment type="caution">
    <text evidence="1">The sequence shown here is derived from an EMBL/GenBank/DDBJ whole genome shotgun (WGS) entry which is preliminary data.</text>
</comment>
<dbReference type="Gene3D" id="3.60.15.10">
    <property type="entry name" value="Ribonuclease Z/Hydroxyacylglutathione hydrolase-like"/>
    <property type="match status" value="1"/>
</dbReference>
<reference evidence="1 2" key="1">
    <citation type="submission" date="2015-10" db="EMBL/GenBank/DDBJ databases">
        <title>Metagenome-Assembled Genomes uncover a global brackish microbiome.</title>
        <authorList>
            <person name="Hugerth L.W."/>
            <person name="Larsson J."/>
            <person name="Alneberg J."/>
            <person name="Lindh M.V."/>
            <person name="Legrand C."/>
            <person name="Pinhassi J."/>
            <person name="Andersson A.F."/>
        </authorList>
    </citation>
    <scope>NUCLEOTIDE SEQUENCE [LARGE SCALE GENOMIC DNA]</scope>
    <source>
        <strain evidence="1">BACL26 MAG-121220-bin70</strain>
    </source>
</reference>
<accession>A0A0R2U5J9</accession>
<proteinExistence type="predicted"/>
<protein>
    <recommendedName>
        <fullName evidence="3">Metallo-beta-lactamase domain-containing protein</fullName>
    </recommendedName>
</protein>
<dbReference type="EMBL" id="LICA01000349">
    <property type="protein sequence ID" value="KRO92301.1"/>
    <property type="molecule type" value="Genomic_DNA"/>
</dbReference>
<dbReference type="SUPFAM" id="SSF56281">
    <property type="entry name" value="Metallo-hydrolase/oxidoreductase"/>
    <property type="match status" value="1"/>
</dbReference>
<dbReference type="Proteomes" id="UP000051213">
    <property type="component" value="Unassembled WGS sequence"/>
</dbReference>
<sequence>MLSWADQQILLTGDIEAGAEREILKANSLPDSSITALVAPHHGSKTSSLRGFVAATNPRHVIFSSGFRHHFGHPHEDVVNRYKTVKSSIWKTSEQGAITLTWSNKEDLVVVGQRERPVTSCLSCSAWWRHPVAPNGP</sequence>
<dbReference type="PANTHER" id="PTHR30619">
    <property type="entry name" value="DNA INTERNALIZATION/COMPETENCE PROTEIN COMEC/REC2"/>
    <property type="match status" value="1"/>
</dbReference>
<dbReference type="InterPro" id="IPR052159">
    <property type="entry name" value="Competence_DNA_uptake"/>
</dbReference>
<evidence type="ECO:0008006" key="3">
    <source>
        <dbReference type="Google" id="ProtNLM"/>
    </source>
</evidence>
<name>A0A0R2U5J9_9GAMM</name>
<organism evidence="1 2">
    <name type="scientific">SAR92 bacterium BACL26 MAG-121220-bin70</name>
    <dbReference type="NCBI Taxonomy" id="1655626"/>
    <lineage>
        <taxon>Bacteria</taxon>
        <taxon>Pseudomonadati</taxon>
        <taxon>Pseudomonadota</taxon>
        <taxon>Gammaproteobacteria</taxon>
        <taxon>Cellvibrionales</taxon>
        <taxon>Porticoccaceae</taxon>
        <taxon>SAR92 clade</taxon>
    </lineage>
</organism>
<dbReference type="InterPro" id="IPR036866">
    <property type="entry name" value="RibonucZ/Hydroxyglut_hydro"/>
</dbReference>
<evidence type="ECO:0000313" key="2">
    <source>
        <dbReference type="Proteomes" id="UP000051213"/>
    </source>
</evidence>
<dbReference type="AlphaFoldDB" id="A0A0R2U5J9"/>
<dbReference type="PANTHER" id="PTHR30619:SF1">
    <property type="entry name" value="RECOMBINATION PROTEIN 2"/>
    <property type="match status" value="1"/>
</dbReference>